<dbReference type="InterPro" id="IPR028994">
    <property type="entry name" value="Integrin_alpha_N"/>
</dbReference>
<comment type="caution">
    <text evidence="1">The sequence shown here is derived from an EMBL/GenBank/DDBJ whole genome shotgun (WGS) entry which is preliminary data.</text>
</comment>
<dbReference type="Gene3D" id="2.130.10.130">
    <property type="entry name" value="Integrin alpha, N-terminal"/>
    <property type="match status" value="1"/>
</dbReference>
<accession>A0A2T0JX45</accession>
<dbReference type="EMBL" id="PVMZ01000027">
    <property type="protein sequence ID" value="PRX12580.1"/>
    <property type="molecule type" value="Genomic_DNA"/>
</dbReference>
<keyword evidence="2" id="KW-1185">Reference proteome</keyword>
<organism evidence="1 2">
    <name type="scientific">Actinoplanes italicus</name>
    <dbReference type="NCBI Taxonomy" id="113567"/>
    <lineage>
        <taxon>Bacteria</taxon>
        <taxon>Bacillati</taxon>
        <taxon>Actinomycetota</taxon>
        <taxon>Actinomycetes</taxon>
        <taxon>Micromonosporales</taxon>
        <taxon>Micromonosporaceae</taxon>
        <taxon>Actinoplanes</taxon>
    </lineage>
</organism>
<reference evidence="1 2" key="1">
    <citation type="submission" date="2018-03" db="EMBL/GenBank/DDBJ databases">
        <title>Genomic Encyclopedia of Archaeal and Bacterial Type Strains, Phase II (KMG-II): from individual species to whole genera.</title>
        <authorList>
            <person name="Goeker M."/>
        </authorList>
    </citation>
    <scope>NUCLEOTIDE SEQUENCE [LARGE SCALE GENOMIC DNA]</scope>
    <source>
        <strain evidence="1 2">DSM 43146</strain>
    </source>
</reference>
<evidence type="ECO:0008006" key="3">
    <source>
        <dbReference type="Google" id="ProtNLM"/>
    </source>
</evidence>
<dbReference type="AlphaFoldDB" id="A0A2T0JX45"/>
<dbReference type="RefSeq" id="WP_170154219.1">
    <property type="nucleotide sequence ID" value="NZ_BOMO01000152.1"/>
</dbReference>
<sequence length="312" mass="30924">MRGAASAEILREHVIDLGIIGAPGEDVNTGVDAGLVHYHRGTTNITMWTGAGVTGAAENDDRVGYSLAGSPTHLAVGSPGEAIVSATWHGMVSLFTHEITGTVLKNIGVVGDNATTLGDAINQGDNLGKSLAMAPYTVSGAPGSLLLIGAPGEDVGTKTDAGKVFRIAVSATSWTAIGAVTDASPNDGDYFGEQVQLGGSTLTGVAGIPGRDVGGHADAGALAVFPAAPASVTPVTLTRESAALAGTPAKQELIGAYLGNSPAQLYVGSPARQTVQSVPWSSLASDSPTAGNTWTAGANGLPAGVTFGVAAS</sequence>
<gene>
    <name evidence="1" type="ORF">CLV67_1273</name>
</gene>
<protein>
    <recommendedName>
        <fullName evidence="3">HAF family extracellular repeat protein</fullName>
    </recommendedName>
</protein>
<evidence type="ECO:0000313" key="1">
    <source>
        <dbReference type="EMBL" id="PRX12580.1"/>
    </source>
</evidence>
<dbReference type="Proteomes" id="UP000239415">
    <property type="component" value="Unassembled WGS sequence"/>
</dbReference>
<name>A0A2T0JX45_9ACTN</name>
<dbReference type="PANTHER" id="PTHR36220">
    <property type="entry name" value="UNNAMED PRODUCT"/>
    <property type="match status" value="1"/>
</dbReference>
<evidence type="ECO:0000313" key="2">
    <source>
        <dbReference type="Proteomes" id="UP000239415"/>
    </source>
</evidence>
<dbReference type="PANTHER" id="PTHR36220:SF1">
    <property type="entry name" value="GAMMA TUBULIN COMPLEX COMPONENT C-TERMINAL DOMAIN-CONTAINING PROTEIN"/>
    <property type="match status" value="1"/>
</dbReference>
<proteinExistence type="predicted"/>